<evidence type="ECO:0000256" key="2">
    <source>
        <dbReference type="ARBA" id="ARBA00010617"/>
    </source>
</evidence>
<accession>A0ABR4LW49</accession>
<evidence type="ECO:0000313" key="9">
    <source>
        <dbReference type="Proteomes" id="UP001610432"/>
    </source>
</evidence>
<evidence type="ECO:0000313" key="8">
    <source>
        <dbReference type="EMBL" id="KAL2867582.1"/>
    </source>
</evidence>
<dbReference type="PROSITE" id="PS00086">
    <property type="entry name" value="CYTOCHROME_P450"/>
    <property type="match status" value="1"/>
</dbReference>
<comment type="similarity">
    <text evidence="2 6">Belongs to the cytochrome P450 family.</text>
</comment>
<dbReference type="GeneID" id="98150540"/>
<dbReference type="CDD" id="cd11060">
    <property type="entry name" value="CYP57A1-like"/>
    <property type="match status" value="1"/>
</dbReference>
<evidence type="ECO:0000256" key="4">
    <source>
        <dbReference type="ARBA" id="ARBA00023002"/>
    </source>
</evidence>
<dbReference type="PANTHER" id="PTHR24305:SF232">
    <property type="entry name" value="P450, PUTATIVE (EUROFUNG)-RELATED"/>
    <property type="match status" value="1"/>
</dbReference>
<dbReference type="RefSeq" id="XP_070886561.1">
    <property type="nucleotide sequence ID" value="XM_071035468.1"/>
</dbReference>
<comment type="cofactor">
    <cofactor evidence="1">
        <name>heme</name>
        <dbReference type="ChEBI" id="CHEBI:30413"/>
    </cofactor>
</comment>
<keyword evidence="7" id="KW-0472">Membrane</keyword>
<evidence type="ECO:0000256" key="6">
    <source>
        <dbReference type="RuleBase" id="RU000461"/>
    </source>
</evidence>
<dbReference type="InterPro" id="IPR050121">
    <property type="entry name" value="Cytochrome_P450_monoxygenase"/>
</dbReference>
<gene>
    <name evidence="8" type="ORF">BJX67DRAFT_80094</name>
</gene>
<keyword evidence="4 6" id="KW-0560">Oxidoreductase</keyword>
<keyword evidence="6" id="KW-0349">Heme</keyword>
<dbReference type="InterPro" id="IPR036396">
    <property type="entry name" value="Cyt_P450_sf"/>
</dbReference>
<feature type="transmembrane region" description="Helical" evidence="7">
    <location>
        <begin position="6"/>
        <end position="25"/>
    </location>
</feature>
<evidence type="ECO:0000256" key="5">
    <source>
        <dbReference type="ARBA" id="ARBA00023004"/>
    </source>
</evidence>
<organism evidence="8 9">
    <name type="scientific">Aspergillus lucknowensis</name>
    <dbReference type="NCBI Taxonomy" id="176173"/>
    <lineage>
        <taxon>Eukaryota</taxon>
        <taxon>Fungi</taxon>
        <taxon>Dikarya</taxon>
        <taxon>Ascomycota</taxon>
        <taxon>Pezizomycotina</taxon>
        <taxon>Eurotiomycetes</taxon>
        <taxon>Eurotiomycetidae</taxon>
        <taxon>Eurotiales</taxon>
        <taxon>Aspergillaceae</taxon>
        <taxon>Aspergillus</taxon>
        <taxon>Aspergillus subgen. Nidulantes</taxon>
    </lineage>
</organism>
<dbReference type="PRINTS" id="PR00463">
    <property type="entry name" value="EP450I"/>
</dbReference>
<protein>
    <submittedName>
        <fullName evidence="8">Cytochrome P450</fullName>
    </submittedName>
</protein>
<dbReference type="EMBL" id="JBFXLQ010000018">
    <property type="protein sequence ID" value="KAL2867582.1"/>
    <property type="molecule type" value="Genomic_DNA"/>
</dbReference>
<keyword evidence="3 6" id="KW-0479">Metal-binding</keyword>
<keyword evidence="7" id="KW-0812">Transmembrane</keyword>
<evidence type="ECO:0000256" key="3">
    <source>
        <dbReference type="ARBA" id="ARBA00022723"/>
    </source>
</evidence>
<dbReference type="InterPro" id="IPR017972">
    <property type="entry name" value="Cyt_P450_CS"/>
</dbReference>
<keyword evidence="6" id="KW-0503">Monooxygenase</keyword>
<dbReference type="Pfam" id="PF00067">
    <property type="entry name" value="p450"/>
    <property type="match status" value="1"/>
</dbReference>
<keyword evidence="5 6" id="KW-0408">Iron</keyword>
<dbReference type="InterPro" id="IPR002401">
    <property type="entry name" value="Cyt_P450_E_grp-I"/>
</dbReference>
<dbReference type="InterPro" id="IPR001128">
    <property type="entry name" value="Cyt_P450"/>
</dbReference>
<proteinExistence type="inferred from homology"/>
<dbReference type="PANTHER" id="PTHR24305">
    <property type="entry name" value="CYTOCHROME P450"/>
    <property type="match status" value="1"/>
</dbReference>
<keyword evidence="9" id="KW-1185">Reference proteome</keyword>
<dbReference type="PRINTS" id="PR00385">
    <property type="entry name" value="P450"/>
</dbReference>
<name>A0ABR4LW49_9EURO</name>
<reference evidence="8 9" key="1">
    <citation type="submission" date="2024-07" db="EMBL/GenBank/DDBJ databases">
        <title>Section-level genome sequencing and comparative genomics of Aspergillus sections Usti and Cavernicolus.</title>
        <authorList>
            <consortium name="Lawrence Berkeley National Laboratory"/>
            <person name="Nybo J.L."/>
            <person name="Vesth T.C."/>
            <person name="Theobald S."/>
            <person name="Frisvad J.C."/>
            <person name="Larsen T.O."/>
            <person name="Kjaerboelling I."/>
            <person name="Rothschild-Mancinelli K."/>
            <person name="Lyhne E.K."/>
            <person name="Kogle M.E."/>
            <person name="Barry K."/>
            <person name="Clum A."/>
            <person name="Na H."/>
            <person name="Ledsgaard L."/>
            <person name="Lin J."/>
            <person name="Lipzen A."/>
            <person name="Kuo A."/>
            <person name="Riley R."/>
            <person name="Mondo S."/>
            <person name="Labutti K."/>
            <person name="Haridas S."/>
            <person name="Pangalinan J."/>
            <person name="Salamov A.A."/>
            <person name="Simmons B.A."/>
            <person name="Magnuson J.K."/>
            <person name="Chen J."/>
            <person name="Drula E."/>
            <person name="Henrissat B."/>
            <person name="Wiebenga A."/>
            <person name="Lubbers R.J."/>
            <person name="Gomes A.C."/>
            <person name="Macurrencykelacurrency M.R."/>
            <person name="Stajich J."/>
            <person name="Grigoriev I.V."/>
            <person name="Mortensen U.H."/>
            <person name="De Vries R.P."/>
            <person name="Baker S.E."/>
            <person name="Andersen M.R."/>
        </authorList>
    </citation>
    <scope>NUCLEOTIDE SEQUENCE [LARGE SCALE GENOMIC DNA]</scope>
    <source>
        <strain evidence="8 9">CBS 449.75</strain>
    </source>
</reference>
<evidence type="ECO:0000256" key="7">
    <source>
        <dbReference type="SAM" id="Phobius"/>
    </source>
</evidence>
<dbReference type="Gene3D" id="1.10.630.10">
    <property type="entry name" value="Cytochrome P450"/>
    <property type="match status" value="1"/>
</dbReference>
<comment type="caution">
    <text evidence="8">The sequence shown here is derived from an EMBL/GenBank/DDBJ whole genome shotgun (WGS) entry which is preliminary data.</text>
</comment>
<dbReference type="Proteomes" id="UP001610432">
    <property type="component" value="Unassembled WGS sequence"/>
</dbReference>
<keyword evidence="7" id="KW-1133">Transmembrane helix</keyword>
<evidence type="ECO:0000256" key="1">
    <source>
        <dbReference type="ARBA" id="ARBA00001971"/>
    </source>
</evidence>
<dbReference type="SUPFAM" id="SSF48264">
    <property type="entry name" value="Cytochrome P450"/>
    <property type="match status" value="1"/>
</dbReference>
<sequence length="506" mass="58427">MFQDLVPGFDALAVGLLALLILDYIRVSLRQGLRTLPGPVLARFSYLYRLLMVYNGDGPANYLKIHQKYGPIVRVGPNEVSVADPKMIPVIYGIGSKFTKTPFYDTMAPVYQGEVMDSMFTARDPIYHKHLKSSVSQIFSMTNMKNFEVYTDECTQIFMDAMLDLENQSLDFSKWLQWYAFDVISAITFQRRFGFMEQRRDVDDMIGKIDTGLQYVKILGQLPFIIPILRRALLSRQFQRLNLLPDTLDRFMKITEEEIDRYDHHSVENRKAGRTDFLAQLREKEERSGKISHRDMMNHLSNNLLAGSDTTAISLRAMIYYIVRTPHVYDKIQTEIDEADRHGRLSKFITYEECLKLPYLQATMKEAMRLHPGVGFPLERYVPPSGAEICGHRLPAGTNVSISAPVIHQIKDIYGEDADCFRPERWLEASPESLKAMDRYFLSFGHGARTCIGKNISIMEMGKFVPQLLRHFKISWASPLPEWRTHASWFWKQSGLIVRLERRVAP</sequence>